<sequence>MGSRFAALLIAAVFAPASALAACDAGTLWLRGDFGNARFNVTVADDAGERARGLMHVESMPASTGMLFVYERPQRVAFWMKDTLIPLDMIFADENGVVRKVHHRAEPGSWKSIPGGDAIQYVLEINGGLAQQLGIAVGTQMQHPAIADPAWPCP</sequence>
<dbReference type="PROSITE" id="PS51257">
    <property type="entry name" value="PROKAR_LIPOPROTEIN"/>
    <property type="match status" value="1"/>
</dbReference>
<dbReference type="EMBL" id="JAHRWL010000002">
    <property type="protein sequence ID" value="MBV2360975.1"/>
    <property type="molecule type" value="Genomic_DNA"/>
</dbReference>
<dbReference type="InterPro" id="IPR003795">
    <property type="entry name" value="DUF192"/>
</dbReference>
<dbReference type="RefSeq" id="WP_217779315.1">
    <property type="nucleotide sequence ID" value="NZ_JAHRWL010000002.1"/>
</dbReference>
<accession>A0ABS6NBP6</accession>
<keyword evidence="1" id="KW-0732">Signal</keyword>
<evidence type="ECO:0000256" key="1">
    <source>
        <dbReference type="SAM" id="SignalP"/>
    </source>
</evidence>
<comment type="caution">
    <text evidence="2">The sequence shown here is derived from an EMBL/GenBank/DDBJ whole genome shotgun (WGS) entry which is preliminary data.</text>
</comment>
<reference evidence="2" key="1">
    <citation type="submission" date="2021-06" db="EMBL/GenBank/DDBJ databases">
        <title>Thalassococcus sp. CAU 1522 isolated from sea sand, Republic of Korea.</title>
        <authorList>
            <person name="Kim W."/>
        </authorList>
    </citation>
    <scope>NUCLEOTIDE SEQUENCE</scope>
    <source>
        <strain evidence="2">CAU 1522</strain>
    </source>
</reference>
<feature type="signal peptide" evidence="1">
    <location>
        <begin position="1"/>
        <end position="21"/>
    </location>
</feature>
<evidence type="ECO:0000313" key="3">
    <source>
        <dbReference type="Proteomes" id="UP001166293"/>
    </source>
</evidence>
<dbReference type="Proteomes" id="UP001166293">
    <property type="component" value="Unassembled WGS sequence"/>
</dbReference>
<dbReference type="PANTHER" id="PTHR37953:SF1">
    <property type="entry name" value="UPF0127 PROTEIN MJ1496"/>
    <property type="match status" value="1"/>
</dbReference>
<organism evidence="2 3">
    <name type="scientific">Thalassococcus arenae</name>
    <dbReference type="NCBI Taxonomy" id="2851652"/>
    <lineage>
        <taxon>Bacteria</taxon>
        <taxon>Pseudomonadati</taxon>
        <taxon>Pseudomonadota</taxon>
        <taxon>Alphaproteobacteria</taxon>
        <taxon>Rhodobacterales</taxon>
        <taxon>Roseobacteraceae</taxon>
        <taxon>Thalassococcus</taxon>
    </lineage>
</organism>
<gene>
    <name evidence="2" type="ORF">KUH32_14510</name>
</gene>
<name>A0ABS6NBP6_9RHOB</name>
<proteinExistence type="predicted"/>
<dbReference type="PANTHER" id="PTHR37953">
    <property type="entry name" value="UPF0127 PROTEIN MJ1496"/>
    <property type="match status" value="1"/>
</dbReference>
<evidence type="ECO:0000313" key="2">
    <source>
        <dbReference type="EMBL" id="MBV2360975.1"/>
    </source>
</evidence>
<feature type="chain" id="PRO_5045128829" evidence="1">
    <location>
        <begin position="22"/>
        <end position="154"/>
    </location>
</feature>
<dbReference type="Pfam" id="PF02643">
    <property type="entry name" value="DUF192"/>
    <property type="match status" value="1"/>
</dbReference>
<keyword evidence="3" id="KW-1185">Reference proteome</keyword>
<protein>
    <submittedName>
        <fullName evidence="2">DUF192 domain-containing protein</fullName>
    </submittedName>
</protein>